<dbReference type="SUPFAM" id="SSF52540">
    <property type="entry name" value="P-loop containing nucleoside triphosphate hydrolases"/>
    <property type="match status" value="1"/>
</dbReference>
<evidence type="ECO:0000256" key="3">
    <source>
        <dbReference type="ARBA" id="ARBA00022840"/>
    </source>
</evidence>
<reference evidence="5 6" key="1">
    <citation type="submission" date="2019-07" db="EMBL/GenBank/DDBJ databases">
        <title>Whole genome shotgun sequence of Cerasibacillus quisquiliarum NBRC 102429.</title>
        <authorList>
            <person name="Hosoyama A."/>
            <person name="Uohara A."/>
            <person name="Ohji S."/>
            <person name="Ichikawa N."/>
        </authorList>
    </citation>
    <scope>NUCLEOTIDE SEQUENCE [LARGE SCALE GENOMIC DNA]</scope>
    <source>
        <strain evidence="5 6">NBRC 102429</strain>
    </source>
</reference>
<dbReference type="OrthoDB" id="9804819at2"/>
<dbReference type="Proteomes" id="UP000321491">
    <property type="component" value="Unassembled WGS sequence"/>
</dbReference>
<evidence type="ECO:0000259" key="4">
    <source>
        <dbReference type="Pfam" id="PF00005"/>
    </source>
</evidence>
<dbReference type="RefSeq" id="WP_146934166.1">
    <property type="nucleotide sequence ID" value="NZ_BJXW01000001.1"/>
</dbReference>
<accession>A0A511UXE9</accession>
<dbReference type="InterPro" id="IPR017871">
    <property type="entry name" value="ABC_transporter-like_CS"/>
</dbReference>
<dbReference type="EMBL" id="BJXW01000001">
    <property type="protein sequence ID" value="GEN29812.1"/>
    <property type="molecule type" value="Genomic_DNA"/>
</dbReference>
<dbReference type="InterPro" id="IPR051782">
    <property type="entry name" value="ABC_Transporter_VariousFunc"/>
</dbReference>
<protein>
    <submittedName>
        <fullName evidence="5">ABC transporter ATP-binding protein</fullName>
    </submittedName>
</protein>
<dbReference type="Pfam" id="PF00005">
    <property type="entry name" value="ABC_tran"/>
    <property type="match status" value="1"/>
</dbReference>
<dbReference type="AlphaFoldDB" id="A0A511UXE9"/>
<gene>
    <name evidence="5" type="ORF">CQU01_00500</name>
</gene>
<dbReference type="PANTHER" id="PTHR42939">
    <property type="entry name" value="ABC TRANSPORTER ATP-BINDING PROTEIN ALBC-RELATED"/>
    <property type="match status" value="1"/>
</dbReference>
<dbReference type="GO" id="GO:0016887">
    <property type="term" value="F:ATP hydrolysis activity"/>
    <property type="evidence" value="ECO:0007669"/>
    <property type="project" value="InterPro"/>
</dbReference>
<evidence type="ECO:0000313" key="6">
    <source>
        <dbReference type="Proteomes" id="UP000321491"/>
    </source>
</evidence>
<keyword evidence="6" id="KW-1185">Reference proteome</keyword>
<dbReference type="PROSITE" id="PS00211">
    <property type="entry name" value="ABC_TRANSPORTER_1"/>
    <property type="match status" value="1"/>
</dbReference>
<keyword evidence="3 5" id="KW-0067">ATP-binding</keyword>
<evidence type="ECO:0000256" key="1">
    <source>
        <dbReference type="ARBA" id="ARBA00022448"/>
    </source>
</evidence>
<dbReference type="Gene3D" id="3.40.50.300">
    <property type="entry name" value="P-loop containing nucleotide triphosphate hydrolases"/>
    <property type="match status" value="1"/>
</dbReference>
<evidence type="ECO:0000313" key="5">
    <source>
        <dbReference type="EMBL" id="GEN29812.1"/>
    </source>
</evidence>
<dbReference type="PANTHER" id="PTHR42939:SF3">
    <property type="entry name" value="ABC TRANSPORTER ATP-BINDING COMPONENT"/>
    <property type="match status" value="1"/>
</dbReference>
<dbReference type="GO" id="GO:0005524">
    <property type="term" value="F:ATP binding"/>
    <property type="evidence" value="ECO:0007669"/>
    <property type="project" value="UniProtKB-KW"/>
</dbReference>
<evidence type="ECO:0000256" key="2">
    <source>
        <dbReference type="ARBA" id="ARBA00022741"/>
    </source>
</evidence>
<name>A0A511UXE9_9BACI</name>
<dbReference type="InterPro" id="IPR003439">
    <property type="entry name" value="ABC_transporter-like_ATP-bd"/>
</dbReference>
<feature type="domain" description="ABC transporter" evidence="4">
    <location>
        <begin position="25"/>
        <end position="114"/>
    </location>
</feature>
<dbReference type="InterPro" id="IPR027417">
    <property type="entry name" value="P-loop_NTPase"/>
</dbReference>
<sequence length="247" mass="28752">MQYHMIYPRSSLLPSLHVNFNEENTAIKNVSRRIVIVFDDNVLYEDVTVNDLQRIIAPCYRRWDEIQFRYYTDLFAIPLQKKIKTFSKGMKMKVSLAIAFSHHAELLIFDEPTAGMDPIFRREFLDILHDFMLDENKTIFFSTHITSDLARIADYISFIHDGQLIFSKELHAVEEEYAIVRGPLDLLDVETEKYFVSVKRTGAGFEALTSNRQSVEKVFSDEALIEEATLEDVMYYVKRRASGVSLN</sequence>
<proteinExistence type="predicted"/>
<organism evidence="5 6">
    <name type="scientific">Cerasibacillus quisquiliarum</name>
    <dbReference type="NCBI Taxonomy" id="227865"/>
    <lineage>
        <taxon>Bacteria</taxon>
        <taxon>Bacillati</taxon>
        <taxon>Bacillota</taxon>
        <taxon>Bacilli</taxon>
        <taxon>Bacillales</taxon>
        <taxon>Bacillaceae</taxon>
        <taxon>Cerasibacillus</taxon>
    </lineage>
</organism>
<keyword evidence="2" id="KW-0547">Nucleotide-binding</keyword>
<keyword evidence="1" id="KW-0813">Transport</keyword>
<comment type="caution">
    <text evidence="5">The sequence shown here is derived from an EMBL/GenBank/DDBJ whole genome shotgun (WGS) entry which is preliminary data.</text>
</comment>